<dbReference type="GO" id="GO:0009697">
    <property type="term" value="P:salicylic acid biosynthetic process"/>
    <property type="evidence" value="ECO:0007669"/>
    <property type="project" value="TreeGrafter"/>
</dbReference>
<protein>
    <recommendedName>
        <fullName evidence="2">Chorismate mutase domain-containing protein</fullName>
    </recommendedName>
</protein>
<dbReference type="PANTHER" id="PTHR38041:SF1">
    <property type="entry name" value="CHORISMATE MUTASE"/>
    <property type="match status" value="1"/>
</dbReference>
<dbReference type="EMBL" id="AP023415">
    <property type="protein sequence ID" value="BCK79219.1"/>
    <property type="molecule type" value="Genomic_DNA"/>
</dbReference>
<dbReference type="GO" id="GO:0046417">
    <property type="term" value="P:chorismate metabolic process"/>
    <property type="evidence" value="ECO:0007669"/>
    <property type="project" value="InterPro"/>
</dbReference>
<dbReference type="InterPro" id="IPR002701">
    <property type="entry name" value="CM_II_prokaryot"/>
</dbReference>
<name>A0A810PRE8_9FIRM</name>
<evidence type="ECO:0000259" key="2">
    <source>
        <dbReference type="PROSITE" id="PS51168"/>
    </source>
</evidence>
<dbReference type="RefSeq" id="WP_212820512.1">
    <property type="nucleotide sequence ID" value="NZ_AP023415.1"/>
</dbReference>
<evidence type="ECO:0000313" key="4">
    <source>
        <dbReference type="Proteomes" id="UP000681343"/>
    </source>
</evidence>
<proteinExistence type="predicted"/>
<feature type="domain" description="Chorismate mutase" evidence="2">
    <location>
        <begin position="1"/>
        <end position="86"/>
    </location>
</feature>
<evidence type="ECO:0000256" key="1">
    <source>
        <dbReference type="ARBA" id="ARBA00023235"/>
    </source>
</evidence>
<gene>
    <name evidence="3" type="ORF">MM35RIKEN_14110</name>
</gene>
<dbReference type="PANTHER" id="PTHR38041">
    <property type="entry name" value="CHORISMATE MUTASE"/>
    <property type="match status" value="1"/>
</dbReference>
<dbReference type="InterPro" id="IPR051331">
    <property type="entry name" value="Chorismate_mutase-related"/>
</dbReference>
<dbReference type="Pfam" id="PF01817">
    <property type="entry name" value="CM_2"/>
    <property type="match status" value="1"/>
</dbReference>
<keyword evidence="1" id="KW-0413">Isomerase</keyword>
<keyword evidence="4" id="KW-1185">Reference proteome</keyword>
<dbReference type="SMART" id="SM00830">
    <property type="entry name" value="CM_2"/>
    <property type="match status" value="1"/>
</dbReference>
<reference evidence="3" key="1">
    <citation type="submission" date="2020-09" db="EMBL/GenBank/DDBJ databases">
        <title>New species isolated from human feces.</title>
        <authorList>
            <person name="Kitahara M."/>
            <person name="Shigeno Y."/>
            <person name="Shime M."/>
            <person name="Matsumoto Y."/>
            <person name="Nakamura S."/>
            <person name="Motooka D."/>
            <person name="Fukuoka S."/>
            <person name="Nishikawa H."/>
            <person name="Benno Y."/>
        </authorList>
    </citation>
    <scope>NUCLEOTIDE SEQUENCE</scope>
    <source>
        <strain evidence="3">MM35</strain>
    </source>
</reference>
<dbReference type="Gene3D" id="1.20.59.10">
    <property type="entry name" value="Chorismate mutase"/>
    <property type="match status" value="1"/>
</dbReference>
<dbReference type="PROSITE" id="PS51168">
    <property type="entry name" value="CHORISMATE_MUT_2"/>
    <property type="match status" value="1"/>
</dbReference>
<dbReference type="KEGG" id="vfa:MM35RIKEN_14110"/>
<dbReference type="InterPro" id="IPR036263">
    <property type="entry name" value="Chorismate_II_sf"/>
</dbReference>
<organism evidence="3 4">
    <name type="scientific">Vescimonas fastidiosa</name>
    <dbReference type="NCBI Taxonomy" id="2714353"/>
    <lineage>
        <taxon>Bacteria</taxon>
        <taxon>Bacillati</taxon>
        <taxon>Bacillota</taxon>
        <taxon>Clostridia</taxon>
        <taxon>Eubacteriales</taxon>
        <taxon>Oscillospiraceae</taxon>
        <taxon>Vescimonas</taxon>
    </lineage>
</organism>
<dbReference type="AlphaFoldDB" id="A0A810PRE8"/>
<dbReference type="GO" id="GO:0004106">
    <property type="term" value="F:chorismate mutase activity"/>
    <property type="evidence" value="ECO:0007669"/>
    <property type="project" value="InterPro"/>
</dbReference>
<dbReference type="Proteomes" id="UP000681343">
    <property type="component" value="Chromosome"/>
</dbReference>
<accession>A0A810PRE8</accession>
<evidence type="ECO:0000313" key="3">
    <source>
        <dbReference type="EMBL" id="BCK79219.1"/>
    </source>
</evidence>
<dbReference type="InterPro" id="IPR036979">
    <property type="entry name" value="CM_dom_sf"/>
</dbReference>
<sequence>MELTDLRREIDRVDSEILRLLAERMALCDRVAAYKSDHGLPILDEAREEEKLARAAASVPADLSGDARELFALLLSLSRRRQAALRKREVD</sequence>
<dbReference type="SUPFAM" id="SSF48600">
    <property type="entry name" value="Chorismate mutase II"/>
    <property type="match status" value="1"/>
</dbReference>